<organism evidence="1 2">
    <name type="scientific">Achromobacter piechaudii ATCC 43553</name>
    <dbReference type="NCBI Taxonomy" id="742159"/>
    <lineage>
        <taxon>Bacteria</taxon>
        <taxon>Pseudomonadati</taxon>
        <taxon>Pseudomonadota</taxon>
        <taxon>Betaproteobacteria</taxon>
        <taxon>Burkholderiales</taxon>
        <taxon>Alcaligenaceae</taxon>
        <taxon>Achromobacter</taxon>
    </lineage>
</organism>
<dbReference type="EMBL" id="ADMS01000031">
    <property type="protein sequence ID" value="EFF77306.1"/>
    <property type="molecule type" value="Genomic_DNA"/>
</dbReference>
<sequence length="47" mass="4881">MLLNVLSVNPTGPMAAGADGSMIVPWSMKSDKLLPTYQATAIDVFGA</sequence>
<name>D4X7A0_9BURK</name>
<proteinExistence type="predicted"/>
<evidence type="ECO:0000313" key="2">
    <source>
        <dbReference type="Proteomes" id="UP000004510"/>
    </source>
</evidence>
<dbReference type="Proteomes" id="UP000004510">
    <property type="component" value="Unassembled WGS sequence"/>
</dbReference>
<reference evidence="2" key="1">
    <citation type="submission" date="2010-03" db="EMBL/GenBank/DDBJ databases">
        <title>Complete sequence of Mobiluncus curtisii ATCC 43063.</title>
        <authorList>
            <person name="Muzny D."/>
            <person name="Qin X."/>
            <person name="Deng J."/>
            <person name="Jiang H."/>
            <person name="Liu Y."/>
            <person name="Qu J."/>
            <person name="Song X.-Z."/>
            <person name="Zhang L."/>
            <person name="Thornton R."/>
            <person name="Coyle M."/>
            <person name="Francisco L."/>
            <person name="Jackson L."/>
            <person name="Javaid M."/>
            <person name="Korchina V."/>
            <person name="Kovar C."/>
            <person name="Mata R."/>
            <person name="Mathew T."/>
            <person name="Ngo R."/>
            <person name="Nguyen L."/>
            <person name="Nguyen N."/>
            <person name="Okwuonu G."/>
            <person name="Ongeri F."/>
            <person name="Pham C."/>
            <person name="Simmons D."/>
            <person name="Wilczek-Boney K."/>
            <person name="Hale W."/>
            <person name="Jakkamsetti A."/>
            <person name="Pham P."/>
            <person name="Ruth R."/>
            <person name="San Lucas F."/>
            <person name="Warren J."/>
            <person name="Zhang J."/>
            <person name="Zhao Z."/>
            <person name="Zhou C."/>
            <person name="Zhu D."/>
            <person name="Lee S."/>
            <person name="Bess C."/>
            <person name="Blankenburg K."/>
            <person name="Forbes L."/>
            <person name="Fu Q."/>
            <person name="Gubbala S."/>
            <person name="Hirani K."/>
            <person name="Jayaseelan J.C."/>
            <person name="Lara F."/>
            <person name="Munidasa M."/>
            <person name="Palculict T."/>
            <person name="Patil S."/>
            <person name="Pu L.-L."/>
            <person name="Saada N."/>
            <person name="Tang L."/>
            <person name="Weissenberger G."/>
            <person name="Zhu Y."/>
            <person name="Hemphill L."/>
            <person name="Shang Y."/>
            <person name="Youmans B."/>
            <person name="Ayvaz T."/>
            <person name="Ross M."/>
            <person name="Santibanez J."/>
            <person name="Aqrawi P."/>
            <person name="Gross S."/>
            <person name="Joshi V."/>
            <person name="Fowler G."/>
            <person name="Nazareth L."/>
            <person name="Reid J."/>
            <person name="Worley K."/>
            <person name="Petrosino J."/>
            <person name="Highlander S."/>
            <person name="Gibbs R."/>
            <person name="Gibbs R."/>
        </authorList>
    </citation>
    <scope>NUCLEOTIDE SEQUENCE [LARGE SCALE GENOMIC DNA]</scope>
    <source>
        <strain evidence="2">ATCC 43553</strain>
    </source>
</reference>
<gene>
    <name evidence="1" type="ORF">HMPREF0004_1347</name>
</gene>
<dbReference type="HOGENOM" id="CLU_3163411_0_0_4"/>
<comment type="caution">
    <text evidence="1">The sequence shown here is derived from an EMBL/GenBank/DDBJ whole genome shotgun (WGS) entry which is preliminary data.</text>
</comment>
<dbReference type="AlphaFoldDB" id="D4X7A0"/>
<protein>
    <submittedName>
        <fullName evidence="1">Uncharacterized protein</fullName>
    </submittedName>
</protein>
<evidence type="ECO:0000313" key="1">
    <source>
        <dbReference type="EMBL" id="EFF77306.1"/>
    </source>
</evidence>
<accession>D4X7A0</accession>